<keyword evidence="1" id="KW-0175">Coiled coil</keyword>
<dbReference type="InterPro" id="IPR006912">
    <property type="entry name" value="Harbinger_derived_prot"/>
</dbReference>
<dbReference type="PANTHER" id="PTHR47150:SF5">
    <property type="entry name" value="OS07G0546750 PROTEIN"/>
    <property type="match status" value="1"/>
</dbReference>
<protein>
    <recommendedName>
        <fullName evidence="4">No apical meristem-associated C-terminal domain-containing protein</fullName>
    </recommendedName>
</protein>
<dbReference type="HOGENOM" id="CLU_012390_5_0_1"/>
<evidence type="ECO:0008006" key="4">
    <source>
        <dbReference type="Google" id="ProtNLM"/>
    </source>
</evidence>
<accession>A0A0D2ZRG1</accession>
<evidence type="ECO:0000256" key="1">
    <source>
        <dbReference type="SAM" id="Coils"/>
    </source>
</evidence>
<name>A0A0D2ZRG1_BRAOL</name>
<proteinExistence type="predicted"/>
<keyword evidence="3" id="KW-1185">Reference proteome</keyword>
<feature type="coiled-coil region" evidence="1">
    <location>
        <begin position="81"/>
        <end position="118"/>
    </location>
</feature>
<dbReference type="Gramene" id="Bo00835s010.1">
    <property type="protein sequence ID" value="Bo00835s010.1"/>
    <property type="gene ID" value="Bo00835s010"/>
</dbReference>
<organism evidence="2 3">
    <name type="scientific">Brassica oleracea var. oleracea</name>
    <dbReference type="NCBI Taxonomy" id="109376"/>
    <lineage>
        <taxon>Eukaryota</taxon>
        <taxon>Viridiplantae</taxon>
        <taxon>Streptophyta</taxon>
        <taxon>Embryophyta</taxon>
        <taxon>Tracheophyta</taxon>
        <taxon>Spermatophyta</taxon>
        <taxon>Magnoliopsida</taxon>
        <taxon>eudicotyledons</taxon>
        <taxon>Gunneridae</taxon>
        <taxon>Pentapetalae</taxon>
        <taxon>rosids</taxon>
        <taxon>malvids</taxon>
        <taxon>Brassicales</taxon>
        <taxon>Brassicaceae</taxon>
        <taxon>Brassiceae</taxon>
        <taxon>Brassica</taxon>
    </lineage>
</organism>
<dbReference type="PANTHER" id="PTHR47150">
    <property type="entry name" value="OS12G0169200 PROTEIN"/>
    <property type="match status" value="1"/>
</dbReference>
<evidence type="ECO:0000313" key="3">
    <source>
        <dbReference type="Proteomes" id="UP000032141"/>
    </source>
</evidence>
<dbReference type="EnsemblPlants" id="Bo00835s010.1">
    <property type="protein sequence ID" value="Bo00835s010.1"/>
    <property type="gene ID" value="Bo00835s010"/>
</dbReference>
<evidence type="ECO:0000313" key="2">
    <source>
        <dbReference type="EnsemblPlants" id="Bo00835s010.1"/>
    </source>
</evidence>
<reference evidence="2" key="2">
    <citation type="submission" date="2015-06" db="UniProtKB">
        <authorList>
            <consortium name="EnsemblPlants"/>
        </authorList>
    </citation>
    <scope>IDENTIFICATION</scope>
</reference>
<sequence>MDEEQRDMKAHKAYYQRVDFVSNSLQGIPQLCPCGSIPKQIVDKEDTYDYLSGKRYFICKDFENDGLHYRQPWVIGVQEEVERLKLKVLRHENLLRECEALKEQVKMLVKRVSELEVQPSGKEIVEFYNSSPLLVGTVPRELGQCKQRWARINDLVCKFAGCYDTALREQRSGQNDNDVMKAALDIFNSDQNMKFNLEHAWRELRHDVKWCSTYLEKDKDKRKTADTPVAEPEDRPIGVKAAKAAGKRKKTGKDEELTKLEGLMEIKKQISRQSLLESLLAKPEPLPDMELALKTNCYLKCCLDGLISKDMCEMKTKDGVPSLFSHGSFHLLFLYACLWGMCHGIMGDEGDRRLNAALDKTVDEYIEDTYNNIVKNQTKKQSKRAYVERNREEGHSRLWNDYFSKNPTFPPHLFRRRFRMNKAVFMRIVDRLSENFPFFQQRKDATGRLGLSPLQKCTTALRMLAYGCAAVAVDEYLRLGESTALSCLSNFTEGIIQLFGDEYLRRPTPEDLQRLLDIGEMHGFPGMIGSIDYMHWEWKNCPTAWKGQYTRQDTRGSEKPTIVLEAVASQDLWIWHAFFGPPVTLTDINVLDRSPVFDDILQGRAPRVKYVVNGHQYDLAYYFTDGIYPKWSTFIQSISNPQGPEAELFAKVQEATRKDVERAFGVLQA</sequence>
<dbReference type="Pfam" id="PF04827">
    <property type="entry name" value="Plant_tran"/>
    <property type="match status" value="1"/>
</dbReference>
<dbReference type="Proteomes" id="UP000032141">
    <property type="component" value="Unassembled WGS sequence"/>
</dbReference>
<dbReference type="OMA" id="WYTEERS"/>
<dbReference type="AlphaFoldDB" id="A0A0D2ZRG1"/>
<reference evidence="2" key="1">
    <citation type="journal article" date="2014" name="Genome Biol.">
        <title>Transcriptome and methylome profiling reveals relics of genome dominance in the mesopolyploid Brassica oleracea.</title>
        <authorList>
            <person name="Parkin I.A."/>
            <person name="Koh C."/>
            <person name="Tang H."/>
            <person name="Robinson S.J."/>
            <person name="Kagale S."/>
            <person name="Clarke W.E."/>
            <person name="Town C.D."/>
            <person name="Nixon J."/>
            <person name="Krishnakumar V."/>
            <person name="Bidwell S.L."/>
            <person name="Denoeud F."/>
            <person name="Belcram H."/>
            <person name="Links M.G."/>
            <person name="Just J."/>
            <person name="Clarke C."/>
            <person name="Bender T."/>
            <person name="Huebert T."/>
            <person name="Mason A.S."/>
            <person name="Pires J.C."/>
            <person name="Barker G."/>
            <person name="Moore J."/>
            <person name="Walley P.G."/>
            <person name="Manoli S."/>
            <person name="Batley J."/>
            <person name="Edwards D."/>
            <person name="Nelson M.N."/>
            <person name="Wang X."/>
            <person name="Paterson A.H."/>
            <person name="King G."/>
            <person name="Bancroft I."/>
            <person name="Chalhoub B."/>
            <person name="Sharpe A.G."/>
        </authorList>
    </citation>
    <scope>NUCLEOTIDE SEQUENCE [LARGE SCALE GENOMIC DNA]</scope>
    <source>
        <strain evidence="2">cv. TO1000</strain>
    </source>
</reference>